<gene>
    <name evidence="3" type="ORF">F0238_21460</name>
</gene>
<dbReference type="SUPFAM" id="SSF55874">
    <property type="entry name" value="ATPase domain of HSP90 chaperone/DNA topoisomerase II/histidine kinase"/>
    <property type="match status" value="1"/>
</dbReference>
<dbReference type="Gene3D" id="3.30.565.10">
    <property type="entry name" value="Histidine kinase-like ATPase, C-terminal domain"/>
    <property type="match status" value="1"/>
</dbReference>
<keyword evidence="3" id="KW-0808">Transferase</keyword>
<evidence type="ECO:0000313" key="4">
    <source>
        <dbReference type="Proteomes" id="UP000576645"/>
    </source>
</evidence>
<feature type="transmembrane region" description="Helical" evidence="1">
    <location>
        <begin position="16"/>
        <end position="34"/>
    </location>
</feature>
<proteinExistence type="predicted"/>
<dbReference type="InterPro" id="IPR003594">
    <property type="entry name" value="HATPase_dom"/>
</dbReference>
<dbReference type="Pfam" id="PF02518">
    <property type="entry name" value="HATPase_c"/>
    <property type="match status" value="1"/>
</dbReference>
<evidence type="ECO:0000259" key="2">
    <source>
        <dbReference type="Pfam" id="PF02518"/>
    </source>
</evidence>
<protein>
    <submittedName>
        <fullName evidence="3">HAMP domain-containing histidine kinase</fullName>
    </submittedName>
</protein>
<sequence length="270" mass="29968">MPISILVLFKINTLTVAAYLLMTSILFIIGLRALKALIVRDLSDRLHLKVNAINHNINEALVAANNNKEPVSLSDSLSIKENLYAIESVVKGQHTRISTHHKQIRPLLSTTLQDYQSLANNLGIHFNVSFHADDLIRVIKVDPSLLNKILSIVLSNAISVSQSGRRVVVSTNLCEQYYSIVVKDYAGGINNEILRKVNCDKTKSLGRRVDIHNRIHYGLGLVTLKNLVSGSNISLKHSSEGITNQVVIRISRKVAAIGLPEEHQRFETAM</sequence>
<keyword evidence="1" id="KW-0472">Membrane</keyword>
<dbReference type="AlphaFoldDB" id="A0AAP7DFU9"/>
<dbReference type="GO" id="GO:0016301">
    <property type="term" value="F:kinase activity"/>
    <property type="evidence" value="ECO:0007669"/>
    <property type="project" value="UniProtKB-KW"/>
</dbReference>
<dbReference type="RefSeq" id="WP_171353795.1">
    <property type="nucleotide sequence ID" value="NZ_VTXP01000015.1"/>
</dbReference>
<dbReference type="InterPro" id="IPR036890">
    <property type="entry name" value="HATPase_C_sf"/>
</dbReference>
<evidence type="ECO:0000256" key="1">
    <source>
        <dbReference type="SAM" id="Phobius"/>
    </source>
</evidence>
<dbReference type="EMBL" id="VTXP01000015">
    <property type="protein sequence ID" value="NOJ25297.1"/>
    <property type="molecule type" value="Genomic_DNA"/>
</dbReference>
<comment type="caution">
    <text evidence="3">The sequence shown here is derived from an EMBL/GenBank/DDBJ whole genome shotgun (WGS) entry which is preliminary data.</text>
</comment>
<organism evidence="3 4">
    <name type="scientific">Vibrio coralliilyticus</name>
    <dbReference type="NCBI Taxonomy" id="190893"/>
    <lineage>
        <taxon>Bacteria</taxon>
        <taxon>Pseudomonadati</taxon>
        <taxon>Pseudomonadota</taxon>
        <taxon>Gammaproteobacteria</taxon>
        <taxon>Vibrionales</taxon>
        <taxon>Vibrionaceae</taxon>
        <taxon>Vibrio</taxon>
    </lineage>
</organism>
<feature type="domain" description="Histidine kinase/HSP90-like ATPase" evidence="2">
    <location>
        <begin position="142"/>
        <end position="249"/>
    </location>
</feature>
<keyword evidence="3" id="KW-0418">Kinase</keyword>
<accession>A0AAP7DFU9</accession>
<reference evidence="3 4" key="1">
    <citation type="submission" date="2019-09" db="EMBL/GenBank/DDBJ databases">
        <title>Draft genome sequencing and comparative genomics of hatchery-associated Vibrios.</title>
        <authorList>
            <person name="Kehlet-Delgado H."/>
            <person name="Mueller R.S."/>
        </authorList>
    </citation>
    <scope>NUCLEOTIDE SEQUENCE [LARGE SCALE GENOMIC DNA]</scope>
    <source>
        <strain evidence="3 4">09-121-3</strain>
    </source>
</reference>
<name>A0AAP7DFU9_9VIBR</name>
<evidence type="ECO:0000313" key="3">
    <source>
        <dbReference type="EMBL" id="NOJ25297.1"/>
    </source>
</evidence>
<keyword evidence="1" id="KW-0812">Transmembrane</keyword>
<keyword evidence="1" id="KW-1133">Transmembrane helix</keyword>
<dbReference type="Proteomes" id="UP000576645">
    <property type="component" value="Unassembled WGS sequence"/>
</dbReference>